<evidence type="ECO:0000313" key="2">
    <source>
        <dbReference type="Proteomes" id="UP001162483"/>
    </source>
</evidence>
<evidence type="ECO:0000313" key="1">
    <source>
        <dbReference type="EMBL" id="CAI9616045.1"/>
    </source>
</evidence>
<organism evidence="1 2">
    <name type="scientific">Staurois parvus</name>
    <dbReference type="NCBI Taxonomy" id="386267"/>
    <lineage>
        <taxon>Eukaryota</taxon>
        <taxon>Metazoa</taxon>
        <taxon>Chordata</taxon>
        <taxon>Craniata</taxon>
        <taxon>Vertebrata</taxon>
        <taxon>Euteleostomi</taxon>
        <taxon>Amphibia</taxon>
        <taxon>Batrachia</taxon>
        <taxon>Anura</taxon>
        <taxon>Neobatrachia</taxon>
        <taxon>Ranoidea</taxon>
        <taxon>Ranidae</taxon>
        <taxon>Staurois</taxon>
    </lineage>
</organism>
<reference evidence="1" key="1">
    <citation type="submission" date="2023-05" db="EMBL/GenBank/DDBJ databases">
        <authorList>
            <person name="Stuckert A."/>
        </authorList>
    </citation>
    <scope>NUCLEOTIDE SEQUENCE</scope>
</reference>
<feature type="non-terminal residue" evidence="1">
    <location>
        <position position="39"/>
    </location>
</feature>
<protein>
    <submittedName>
        <fullName evidence="1">Uncharacterized protein</fullName>
    </submittedName>
</protein>
<gene>
    <name evidence="1" type="ORF">SPARVUS_LOCUS15317557</name>
</gene>
<name>A0ABN9H2S2_9NEOB</name>
<dbReference type="EMBL" id="CATNWA010019966">
    <property type="protein sequence ID" value="CAI9616045.1"/>
    <property type="molecule type" value="Genomic_DNA"/>
</dbReference>
<keyword evidence="2" id="KW-1185">Reference proteome</keyword>
<proteinExistence type="predicted"/>
<sequence>MSCQSAPGCLTIKVLCKYKKLSGYLTLQHLVNTERSNMP</sequence>
<dbReference type="Proteomes" id="UP001162483">
    <property type="component" value="Unassembled WGS sequence"/>
</dbReference>
<accession>A0ABN9H2S2</accession>
<comment type="caution">
    <text evidence="1">The sequence shown here is derived from an EMBL/GenBank/DDBJ whole genome shotgun (WGS) entry which is preliminary data.</text>
</comment>